<evidence type="ECO:0008006" key="4">
    <source>
        <dbReference type="Google" id="ProtNLM"/>
    </source>
</evidence>
<evidence type="ECO:0000313" key="2">
    <source>
        <dbReference type="EMBL" id="MCQ6960851.1"/>
    </source>
</evidence>
<keyword evidence="1" id="KW-0812">Transmembrane</keyword>
<gene>
    <name evidence="2" type="ORF">NPE20_22920</name>
</gene>
<comment type="caution">
    <text evidence="2">The sequence shown here is derived from an EMBL/GenBank/DDBJ whole genome shotgun (WGS) entry which is preliminary data.</text>
</comment>
<keyword evidence="1" id="KW-1133">Transmembrane helix</keyword>
<dbReference type="Proteomes" id="UP001204376">
    <property type="component" value="Unassembled WGS sequence"/>
</dbReference>
<feature type="transmembrane region" description="Helical" evidence="1">
    <location>
        <begin position="129"/>
        <end position="147"/>
    </location>
</feature>
<keyword evidence="1" id="KW-0472">Membrane</keyword>
<evidence type="ECO:0000313" key="3">
    <source>
        <dbReference type="Proteomes" id="UP001204376"/>
    </source>
</evidence>
<accession>A0ABT1T892</accession>
<feature type="transmembrane region" description="Helical" evidence="1">
    <location>
        <begin position="66"/>
        <end position="84"/>
    </location>
</feature>
<keyword evidence="3" id="KW-1185">Reference proteome</keyword>
<dbReference type="RefSeq" id="WP_256541022.1">
    <property type="nucleotide sequence ID" value="NZ_JANHOH010000010.1"/>
</dbReference>
<dbReference type="EMBL" id="JANHOH010000010">
    <property type="protein sequence ID" value="MCQ6960851.1"/>
    <property type="molecule type" value="Genomic_DNA"/>
</dbReference>
<sequence>MKPLIVLLSVFGVSCLATFIAGHPPDYYFCGRLAMAVMLIFAATAHFKFNKGMVLMLPSFVPLKKMVVYITGYIEILAAIGLLVNKVRLPVAWFVIGFLVVLLPANIYAAKNKVNLERADYCGYGLNYLWFRVPLQVFFIVWVYYFGVVN</sequence>
<proteinExistence type="predicted"/>
<dbReference type="PROSITE" id="PS51257">
    <property type="entry name" value="PROKAR_LIPOPROTEIN"/>
    <property type="match status" value="1"/>
</dbReference>
<feature type="transmembrane region" description="Helical" evidence="1">
    <location>
        <begin position="90"/>
        <end position="109"/>
    </location>
</feature>
<organism evidence="2 3">
    <name type="scientific">Mucilaginibacter aquariorum</name>
    <dbReference type="NCBI Taxonomy" id="2967225"/>
    <lineage>
        <taxon>Bacteria</taxon>
        <taxon>Pseudomonadati</taxon>
        <taxon>Bacteroidota</taxon>
        <taxon>Sphingobacteriia</taxon>
        <taxon>Sphingobacteriales</taxon>
        <taxon>Sphingobacteriaceae</taxon>
        <taxon>Mucilaginibacter</taxon>
    </lineage>
</organism>
<name>A0ABT1T892_9SPHI</name>
<dbReference type="PANTHER" id="PTHR36974">
    <property type="entry name" value="MEMBRANE PROTEIN-RELATED"/>
    <property type="match status" value="1"/>
</dbReference>
<protein>
    <recommendedName>
        <fullName evidence="4">DoxX family protein</fullName>
    </recommendedName>
</protein>
<reference evidence="2 3" key="1">
    <citation type="submission" date="2022-07" db="EMBL/GenBank/DDBJ databases">
        <title>Mucilaginibacter sp. JC4.</title>
        <authorList>
            <person name="Le V."/>
            <person name="Ko S.-R."/>
            <person name="Ahn C.-Y."/>
            <person name="Oh H.-M."/>
        </authorList>
    </citation>
    <scope>NUCLEOTIDE SEQUENCE [LARGE SCALE GENOMIC DNA]</scope>
    <source>
        <strain evidence="2 3">JC4</strain>
    </source>
</reference>
<dbReference type="PANTHER" id="PTHR36974:SF1">
    <property type="entry name" value="DOXX FAMILY MEMBRANE PROTEIN"/>
    <property type="match status" value="1"/>
</dbReference>
<evidence type="ECO:0000256" key="1">
    <source>
        <dbReference type="SAM" id="Phobius"/>
    </source>
</evidence>
<feature type="transmembrane region" description="Helical" evidence="1">
    <location>
        <begin position="27"/>
        <end position="45"/>
    </location>
</feature>